<organism evidence="2 3">
    <name type="scientific">Cyanomargarita calcarea GSE-NOS-MK-12-04C</name>
    <dbReference type="NCBI Taxonomy" id="2839659"/>
    <lineage>
        <taxon>Bacteria</taxon>
        <taxon>Bacillati</taxon>
        <taxon>Cyanobacteriota</taxon>
        <taxon>Cyanophyceae</taxon>
        <taxon>Nostocales</taxon>
        <taxon>Cyanomargaritaceae</taxon>
        <taxon>Cyanomargarita</taxon>
    </lineage>
</organism>
<dbReference type="Proteomes" id="UP000729701">
    <property type="component" value="Unassembled WGS sequence"/>
</dbReference>
<reference evidence="2" key="2">
    <citation type="journal article" date="2022" name="Microbiol. Resour. Announc.">
        <title>Metagenome Sequencing to Explore Phylogenomics of Terrestrial Cyanobacteria.</title>
        <authorList>
            <person name="Ward R.D."/>
            <person name="Stajich J.E."/>
            <person name="Johansen J.R."/>
            <person name="Huntemann M."/>
            <person name="Clum A."/>
            <person name="Foster B."/>
            <person name="Foster B."/>
            <person name="Roux S."/>
            <person name="Palaniappan K."/>
            <person name="Varghese N."/>
            <person name="Mukherjee S."/>
            <person name="Reddy T.B.K."/>
            <person name="Daum C."/>
            <person name="Copeland A."/>
            <person name="Chen I.A."/>
            <person name="Ivanova N.N."/>
            <person name="Kyrpides N.C."/>
            <person name="Shapiro N."/>
            <person name="Eloe-Fadrosh E.A."/>
            <person name="Pietrasiak N."/>
        </authorList>
    </citation>
    <scope>NUCLEOTIDE SEQUENCE</scope>
    <source>
        <strain evidence="2">GSE-NOS-MK-12-04C</strain>
    </source>
</reference>
<name>A0A951UTH5_9CYAN</name>
<feature type="transmembrane region" description="Helical" evidence="1">
    <location>
        <begin position="189"/>
        <end position="211"/>
    </location>
</feature>
<evidence type="ECO:0000256" key="1">
    <source>
        <dbReference type="SAM" id="Phobius"/>
    </source>
</evidence>
<feature type="transmembrane region" description="Helical" evidence="1">
    <location>
        <begin position="381"/>
        <end position="403"/>
    </location>
</feature>
<gene>
    <name evidence="2" type="ORF">KME60_14160</name>
</gene>
<sequence length="461" mass="52269">MPPSQTRGTFPVDPTKGNTAIAFPTQRKTFIKSSTFLLWGFVTAFFPRIFNTLLKFPSAINFLHFLIVPFAGVVAIFNTKTKDKQQIAISQALLIGLVALFTINVASALLNKAGVINIVLEFLLLGEPLIMLLGITSLAMSPKNIERFQKWLIISAFSNLILVYIQRYVLRYDLLRPISPWDLMQGVFYFTGAGHVVSASVSLTFAFYYFTTVKPRPLWLRIAVVFAALGQIIISDTKQIFLVFLIAAVIFVLLKMTDIVKAIQYILLFIIGGSALYWAAFNLAPNTELKYWTNNLDLVQDGLELKYSVFSIVHSYYHSSWNWLLGLGPGHTVGRLGGWMIRDYYDLLNPLGVSIHPLNKRIWEVVSANPLGDKSSLWSPLWGWAGIWGDLGFLGLGTYLYISFLAWRYFCVDDFSRYALLSVWVFGAVFSQMEEPGYMLFVMSLIGIRWHEHRCRDNKLS</sequence>
<keyword evidence="1" id="KW-1133">Transmembrane helix</keyword>
<reference evidence="2" key="1">
    <citation type="submission" date="2021-05" db="EMBL/GenBank/DDBJ databases">
        <authorList>
            <person name="Pietrasiak N."/>
            <person name="Ward R."/>
            <person name="Stajich J.E."/>
            <person name="Kurbessoian T."/>
        </authorList>
    </citation>
    <scope>NUCLEOTIDE SEQUENCE</scope>
    <source>
        <strain evidence="2">GSE-NOS-MK-12-04C</strain>
    </source>
</reference>
<dbReference type="EMBL" id="JAHHGZ010000013">
    <property type="protein sequence ID" value="MBW4668531.1"/>
    <property type="molecule type" value="Genomic_DNA"/>
</dbReference>
<feature type="transmembrane region" description="Helical" evidence="1">
    <location>
        <begin position="36"/>
        <end position="54"/>
    </location>
</feature>
<comment type="caution">
    <text evidence="2">The sequence shown here is derived from an EMBL/GenBank/DDBJ whole genome shotgun (WGS) entry which is preliminary data.</text>
</comment>
<feature type="transmembrane region" description="Helical" evidence="1">
    <location>
        <begin position="263"/>
        <end position="281"/>
    </location>
</feature>
<feature type="transmembrane region" description="Helical" evidence="1">
    <location>
        <begin position="60"/>
        <end position="77"/>
    </location>
</feature>
<dbReference type="AlphaFoldDB" id="A0A951UTH5"/>
<feature type="transmembrane region" description="Helical" evidence="1">
    <location>
        <begin position="116"/>
        <end position="139"/>
    </location>
</feature>
<feature type="transmembrane region" description="Helical" evidence="1">
    <location>
        <begin position="151"/>
        <end position="169"/>
    </location>
</feature>
<evidence type="ECO:0000313" key="2">
    <source>
        <dbReference type="EMBL" id="MBW4668531.1"/>
    </source>
</evidence>
<keyword evidence="1" id="KW-0812">Transmembrane</keyword>
<feature type="transmembrane region" description="Helical" evidence="1">
    <location>
        <begin position="218"/>
        <end position="234"/>
    </location>
</feature>
<feature type="transmembrane region" description="Helical" evidence="1">
    <location>
        <begin position="240"/>
        <end position="256"/>
    </location>
</feature>
<proteinExistence type="predicted"/>
<evidence type="ECO:0000313" key="3">
    <source>
        <dbReference type="Proteomes" id="UP000729701"/>
    </source>
</evidence>
<accession>A0A951UTH5</accession>
<feature type="transmembrane region" description="Helical" evidence="1">
    <location>
        <begin position="89"/>
        <end position="110"/>
    </location>
</feature>
<protein>
    <submittedName>
        <fullName evidence="2">Uncharacterized protein</fullName>
    </submittedName>
</protein>
<keyword evidence="1" id="KW-0472">Membrane</keyword>
<feature type="transmembrane region" description="Helical" evidence="1">
    <location>
        <begin position="415"/>
        <end position="433"/>
    </location>
</feature>